<organism evidence="4 5">
    <name type="scientific">Neolewinella agarilytica</name>
    <dbReference type="NCBI Taxonomy" id="478744"/>
    <lineage>
        <taxon>Bacteria</taxon>
        <taxon>Pseudomonadati</taxon>
        <taxon>Bacteroidota</taxon>
        <taxon>Saprospiria</taxon>
        <taxon>Saprospirales</taxon>
        <taxon>Lewinellaceae</taxon>
        <taxon>Neolewinella</taxon>
    </lineage>
</organism>
<comment type="similarity">
    <text evidence="1">Belongs to the Skp family.</text>
</comment>
<keyword evidence="5" id="KW-1185">Reference proteome</keyword>
<feature type="coiled-coil region" evidence="3">
    <location>
        <begin position="34"/>
        <end position="61"/>
    </location>
</feature>
<dbReference type="InterPro" id="IPR024930">
    <property type="entry name" value="Skp_dom_sf"/>
</dbReference>
<protein>
    <submittedName>
        <fullName evidence="4">Periplasmic chaperone for outer membrane proteins Skp</fullName>
    </submittedName>
</protein>
<dbReference type="SUPFAM" id="SSF111384">
    <property type="entry name" value="OmpH-like"/>
    <property type="match status" value="1"/>
</dbReference>
<dbReference type="EMBL" id="FOFB01000002">
    <property type="protein sequence ID" value="SEP80191.1"/>
    <property type="molecule type" value="Genomic_DNA"/>
</dbReference>
<keyword evidence="3" id="KW-0175">Coiled coil</keyword>
<evidence type="ECO:0000313" key="4">
    <source>
        <dbReference type="EMBL" id="SEP80191.1"/>
    </source>
</evidence>
<sequence length="172" mass="19841">MRIRTPFIVALLAFIGFGAQLDAQKIASVDMEKILSSITEYQDAQEQLDQLAAKWQQEINQQYDAIKGMYNKYQAEQVLLSEDQRVQREEEIIAKEKSVRDMQRQRFGPEGALFERRQELVKPIQDAVYEAIESYASTRGYDFIFDRAGAAGIIFSNDTYDKTDDILRALKN</sequence>
<dbReference type="GO" id="GO:0051082">
    <property type="term" value="F:unfolded protein binding"/>
    <property type="evidence" value="ECO:0007669"/>
    <property type="project" value="InterPro"/>
</dbReference>
<dbReference type="Proteomes" id="UP000199021">
    <property type="component" value="Unassembled WGS sequence"/>
</dbReference>
<keyword evidence="2" id="KW-0732">Signal</keyword>
<name>A0A1H9AUM0_9BACT</name>
<dbReference type="GO" id="GO:0050821">
    <property type="term" value="P:protein stabilization"/>
    <property type="evidence" value="ECO:0007669"/>
    <property type="project" value="TreeGrafter"/>
</dbReference>
<dbReference type="Gene3D" id="3.30.910.20">
    <property type="entry name" value="Skp domain"/>
    <property type="match status" value="1"/>
</dbReference>
<accession>A0A1H9AUM0</accession>
<dbReference type="Pfam" id="PF03938">
    <property type="entry name" value="OmpH"/>
    <property type="match status" value="1"/>
</dbReference>
<dbReference type="AlphaFoldDB" id="A0A1H9AUM0"/>
<dbReference type="GO" id="GO:0005829">
    <property type="term" value="C:cytosol"/>
    <property type="evidence" value="ECO:0007669"/>
    <property type="project" value="TreeGrafter"/>
</dbReference>
<dbReference type="PANTHER" id="PTHR35089:SF1">
    <property type="entry name" value="CHAPERONE PROTEIN SKP"/>
    <property type="match status" value="1"/>
</dbReference>
<evidence type="ECO:0000313" key="5">
    <source>
        <dbReference type="Proteomes" id="UP000199021"/>
    </source>
</evidence>
<dbReference type="PANTHER" id="PTHR35089">
    <property type="entry name" value="CHAPERONE PROTEIN SKP"/>
    <property type="match status" value="1"/>
</dbReference>
<evidence type="ECO:0000256" key="1">
    <source>
        <dbReference type="ARBA" id="ARBA00009091"/>
    </source>
</evidence>
<dbReference type="STRING" id="478744.SAMN05444359_102227"/>
<dbReference type="InParanoid" id="A0A1H9AUM0"/>
<dbReference type="RefSeq" id="WP_090165405.1">
    <property type="nucleotide sequence ID" value="NZ_FOFB01000002.1"/>
</dbReference>
<evidence type="ECO:0000256" key="2">
    <source>
        <dbReference type="ARBA" id="ARBA00022729"/>
    </source>
</evidence>
<gene>
    <name evidence="4" type="ORF">SAMN05444359_102227</name>
</gene>
<dbReference type="InterPro" id="IPR005632">
    <property type="entry name" value="Chaperone_Skp"/>
</dbReference>
<dbReference type="OrthoDB" id="9788552at2"/>
<evidence type="ECO:0000256" key="3">
    <source>
        <dbReference type="SAM" id="Coils"/>
    </source>
</evidence>
<dbReference type="SMART" id="SM00935">
    <property type="entry name" value="OmpH"/>
    <property type="match status" value="1"/>
</dbReference>
<proteinExistence type="inferred from homology"/>
<reference evidence="5" key="1">
    <citation type="submission" date="2016-10" db="EMBL/GenBank/DDBJ databases">
        <authorList>
            <person name="Varghese N."/>
            <person name="Submissions S."/>
        </authorList>
    </citation>
    <scope>NUCLEOTIDE SEQUENCE [LARGE SCALE GENOMIC DNA]</scope>
    <source>
        <strain evidence="5">DSM 24740</strain>
    </source>
</reference>